<proteinExistence type="predicted"/>
<dbReference type="InterPro" id="IPR021272">
    <property type="entry name" value="DUF2851"/>
</dbReference>
<comment type="caution">
    <text evidence="1">The sequence shown here is derived from an EMBL/GenBank/DDBJ whole genome shotgun (WGS) entry which is preliminary data.</text>
</comment>
<dbReference type="RefSeq" id="WP_108112837.1">
    <property type="nucleotide sequence ID" value="NZ_QBKT01000001.1"/>
</dbReference>
<protein>
    <submittedName>
        <fullName evidence="1">Uncharacterized protein DUF2851</fullName>
    </submittedName>
</protein>
<sequence>MTVREDFLYYLWKFGKLHLQNLETSQGETVEIMHLGTRNQYAGPDFFNAQLRIGGQLWAGNVEMHVQSSDWFVHHHENDTNYDNVILHVVWNHDMDVHRKDNSVIPTIVLKNYCDEAMLARYQKLLHQSPKWMHCEADFPVLNDFLLENWLERVYLERLETKAAEIEKLVKESNYDWEAVLFRLMAKGFGLKLNSQAFYEAACSVDFGLLRKFSDSQQTLEAFLFGMVGLLSQEASQEQYYVTLQKEFTYLCHKFQHKKTPTIPLQFFRTRPANFPTIRISQLATLYHQQQHLFSKVIHTTSLEQLYTILQVTTSSFWETHYTFEKQSPKRIKKVSKKFIDVLLINSIIPLQYCYQKYQGKLAVDGILQLLCTISPEKNAIIQKFTTKNINIENALQTQALLELKKNYCNRDKCLECAIGSTLLHQLQN</sequence>
<gene>
    <name evidence="1" type="ORF">C8N46_10128</name>
</gene>
<name>A0A2T6C529_9FLAO</name>
<accession>A0A2T6C529</accession>
<dbReference type="EMBL" id="QBKT01000001">
    <property type="protein sequence ID" value="PTX63428.1"/>
    <property type="molecule type" value="Genomic_DNA"/>
</dbReference>
<reference evidence="1 2" key="1">
    <citation type="submission" date="2018-04" db="EMBL/GenBank/DDBJ databases">
        <title>Genomic Encyclopedia of Archaeal and Bacterial Type Strains, Phase II (KMG-II): from individual species to whole genera.</title>
        <authorList>
            <person name="Goeker M."/>
        </authorList>
    </citation>
    <scope>NUCLEOTIDE SEQUENCE [LARGE SCALE GENOMIC DNA]</scope>
    <source>
        <strain evidence="1 2">DSM 25731</strain>
    </source>
</reference>
<dbReference type="Pfam" id="PF11013">
    <property type="entry name" value="DUF2851"/>
    <property type="match status" value="1"/>
</dbReference>
<evidence type="ECO:0000313" key="2">
    <source>
        <dbReference type="Proteomes" id="UP000244090"/>
    </source>
</evidence>
<dbReference type="Proteomes" id="UP000244090">
    <property type="component" value="Unassembled WGS sequence"/>
</dbReference>
<keyword evidence="2" id="KW-1185">Reference proteome</keyword>
<evidence type="ECO:0000313" key="1">
    <source>
        <dbReference type="EMBL" id="PTX63428.1"/>
    </source>
</evidence>
<dbReference type="AlphaFoldDB" id="A0A2T6C529"/>
<organism evidence="1 2">
    <name type="scientific">Kordia periserrulae</name>
    <dbReference type="NCBI Taxonomy" id="701523"/>
    <lineage>
        <taxon>Bacteria</taxon>
        <taxon>Pseudomonadati</taxon>
        <taxon>Bacteroidota</taxon>
        <taxon>Flavobacteriia</taxon>
        <taxon>Flavobacteriales</taxon>
        <taxon>Flavobacteriaceae</taxon>
        <taxon>Kordia</taxon>
    </lineage>
</organism>
<dbReference type="OrthoDB" id="1005072at2"/>